<keyword evidence="10" id="KW-0670">Pyruvate</keyword>
<evidence type="ECO:0000256" key="9">
    <source>
        <dbReference type="ARBA" id="ARBA00023270"/>
    </source>
</evidence>
<dbReference type="InterPro" id="IPR016067">
    <property type="entry name" value="S-AdoMet_deCO2ase_core"/>
</dbReference>
<evidence type="ECO:0000256" key="2">
    <source>
        <dbReference type="ARBA" id="ARBA00022691"/>
    </source>
</evidence>
<dbReference type="Pfam" id="PF02675">
    <property type="entry name" value="AdoMet_dc"/>
    <property type="match status" value="1"/>
</dbReference>
<dbReference type="InterPro" id="IPR003826">
    <property type="entry name" value="AdoMetDC_fam_prok"/>
</dbReference>
<gene>
    <name evidence="11" type="ORF">J2S06_002989</name>
</gene>
<keyword evidence="2" id="KW-0949">S-adenosyl-L-methionine</keyword>
<evidence type="ECO:0000256" key="8">
    <source>
        <dbReference type="ARBA" id="ARBA00023239"/>
    </source>
</evidence>
<keyword evidence="4" id="KW-0068">Autocatalytic cleavage</keyword>
<evidence type="ECO:0000256" key="5">
    <source>
        <dbReference type="ARBA" id="ARBA00023066"/>
    </source>
</evidence>
<keyword evidence="3" id="KW-0210">Decarboxylase</keyword>
<evidence type="ECO:0000256" key="3">
    <source>
        <dbReference type="ARBA" id="ARBA00022793"/>
    </source>
</evidence>
<evidence type="ECO:0000256" key="1">
    <source>
        <dbReference type="ARBA" id="ARBA00001928"/>
    </source>
</evidence>
<evidence type="ECO:0000313" key="11">
    <source>
        <dbReference type="EMBL" id="MDQ0163861.1"/>
    </source>
</evidence>
<keyword evidence="5" id="KW-0745">Spermidine biosynthesis</keyword>
<evidence type="ECO:0000256" key="6">
    <source>
        <dbReference type="ARBA" id="ARBA00023115"/>
    </source>
</evidence>
<keyword evidence="6" id="KW-0620">Polyamine biosynthesis</keyword>
<reference evidence="11 12" key="1">
    <citation type="submission" date="2023-07" db="EMBL/GenBank/DDBJ databases">
        <title>Genomic Encyclopedia of Type Strains, Phase IV (KMG-IV): sequencing the most valuable type-strain genomes for metagenomic binning, comparative biology and taxonomic classification.</title>
        <authorList>
            <person name="Goeker M."/>
        </authorList>
    </citation>
    <scope>NUCLEOTIDE SEQUENCE [LARGE SCALE GENOMIC DNA]</scope>
    <source>
        <strain evidence="11 12">DSM 19092</strain>
    </source>
</reference>
<protein>
    <submittedName>
        <fullName evidence="11">S-adenosylmethionine/arginine decarboxylase-like enzyme</fullName>
    </submittedName>
</protein>
<comment type="cofactor">
    <cofactor evidence="1">
        <name>pyruvate</name>
        <dbReference type="ChEBI" id="CHEBI:15361"/>
    </cofactor>
</comment>
<dbReference type="PANTHER" id="PTHR33866:SF2">
    <property type="entry name" value="S-ADENOSYLMETHIONINE DECARBOXYLASE PROENZYME"/>
    <property type="match status" value="1"/>
</dbReference>
<name>A0ABT9VS98_9BACI</name>
<keyword evidence="8" id="KW-0456">Lyase</keyword>
<evidence type="ECO:0000256" key="7">
    <source>
        <dbReference type="ARBA" id="ARBA00023145"/>
    </source>
</evidence>
<sequence>MESKGRHFIIDAFECQSDILNNAEELKKLLLSTIDHLGMEVLSTYFHSFSPQGVTGVICISTSH</sequence>
<keyword evidence="7" id="KW-0865">Zymogen</keyword>
<keyword evidence="12" id="KW-1185">Reference proteome</keyword>
<dbReference type="PANTHER" id="PTHR33866">
    <property type="entry name" value="S-ADENOSYLMETHIONINE DECARBOXYLASE PROENZYME"/>
    <property type="match status" value="1"/>
</dbReference>
<organism evidence="11 12">
    <name type="scientific">Aeribacillus alveayuensis</name>
    <dbReference type="NCBI Taxonomy" id="279215"/>
    <lineage>
        <taxon>Bacteria</taxon>
        <taxon>Bacillati</taxon>
        <taxon>Bacillota</taxon>
        <taxon>Bacilli</taxon>
        <taxon>Bacillales</taxon>
        <taxon>Bacillaceae</taxon>
        <taxon>Aeribacillus</taxon>
    </lineage>
</organism>
<dbReference type="Proteomes" id="UP001225646">
    <property type="component" value="Unassembled WGS sequence"/>
</dbReference>
<dbReference type="InterPro" id="IPR042284">
    <property type="entry name" value="AdoMetDC_N"/>
</dbReference>
<keyword evidence="9" id="KW-0704">Schiff base</keyword>
<dbReference type="EMBL" id="JAUSTR010000027">
    <property type="protein sequence ID" value="MDQ0163861.1"/>
    <property type="molecule type" value="Genomic_DNA"/>
</dbReference>
<comment type="caution">
    <text evidence="11">The sequence shown here is derived from an EMBL/GenBank/DDBJ whole genome shotgun (WGS) entry which is preliminary data.</text>
</comment>
<evidence type="ECO:0000313" key="12">
    <source>
        <dbReference type="Proteomes" id="UP001225646"/>
    </source>
</evidence>
<evidence type="ECO:0000256" key="4">
    <source>
        <dbReference type="ARBA" id="ARBA00022813"/>
    </source>
</evidence>
<evidence type="ECO:0000256" key="10">
    <source>
        <dbReference type="ARBA" id="ARBA00023317"/>
    </source>
</evidence>
<dbReference type="SUPFAM" id="SSF56276">
    <property type="entry name" value="S-adenosylmethionine decarboxylase"/>
    <property type="match status" value="1"/>
</dbReference>
<dbReference type="Gene3D" id="3.30.360.110">
    <property type="entry name" value="S-adenosylmethionine decarboxylase domain"/>
    <property type="match status" value="1"/>
</dbReference>
<accession>A0ABT9VS98</accession>
<dbReference type="RefSeq" id="WP_419152798.1">
    <property type="nucleotide sequence ID" value="NZ_JAUSTR010000027.1"/>
</dbReference>
<proteinExistence type="predicted"/>